<keyword evidence="4 6" id="KW-1133">Transmembrane helix</keyword>
<keyword evidence="2" id="KW-1003">Cell membrane</keyword>
<dbReference type="InterPro" id="IPR050183">
    <property type="entry name" value="DsbB"/>
</dbReference>
<evidence type="ECO:0000256" key="2">
    <source>
        <dbReference type="ARBA" id="ARBA00022475"/>
    </source>
</evidence>
<evidence type="ECO:0000256" key="1">
    <source>
        <dbReference type="ARBA" id="ARBA00004651"/>
    </source>
</evidence>
<evidence type="ECO:0000313" key="7">
    <source>
        <dbReference type="EMBL" id="MDZ5455593.1"/>
    </source>
</evidence>
<evidence type="ECO:0000313" key="8">
    <source>
        <dbReference type="Proteomes" id="UP001293718"/>
    </source>
</evidence>
<dbReference type="EMBL" id="JAXOJX010000002">
    <property type="protein sequence ID" value="MDZ5455593.1"/>
    <property type="molecule type" value="Genomic_DNA"/>
</dbReference>
<feature type="transmembrane region" description="Helical" evidence="6">
    <location>
        <begin position="145"/>
        <end position="162"/>
    </location>
</feature>
<evidence type="ECO:0000256" key="5">
    <source>
        <dbReference type="ARBA" id="ARBA00023136"/>
    </source>
</evidence>
<evidence type="ECO:0000256" key="3">
    <source>
        <dbReference type="ARBA" id="ARBA00022692"/>
    </source>
</evidence>
<proteinExistence type="predicted"/>
<keyword evidence="8" id="KW-1185">Reference proteome</keyword>
<reference evidence="7 8" key="1">
    <citation type="submission" date="2023-11" db="EMBL/GenBank/DDBJ databases">
        <title>Draft genome of Azohydromonas lata strain H1 (DSM1123), a polyhydroxyalkanoate producer.</title>
        <authorList>
            <person name="Traversa D."/>
            <person name="D'Addabbo P."/>
            <person name="Pazzani C."/>
            <person name="Manzari C."/>
            <person name="Chiara M."/>
            <person name="Scrascia M."/>
        </authorList>
    </citation>
    <scope>NUCLEOTIDE SEQUENCE [LARGE SCALE GENOMIC DNA]</scope>
    <source>
        <strain evidence="7 8">H1</strain>
    </source>
</reference>
<dbReference type="Proteomes" id="UP001293718">
    <property type="component" value="Unassembled WGS sequence"/>
</dbReference>
<feature type="transmembrane region" description="Helical" evidence="6">
    <location>
        <begin position="47"/>
        <end position="67"/>
    </location>
</feature>
<comment type="caution">
    <text evidence="7">The sequence shown here is derived from an EMBL/GenBank/DDBJ whole genome shotgun (WGS) entry which is preliminary data.</text>
</comment>
<keyword evidence="5 6" id="KW-0472">Membrane</keyword>
<accession>A0ABU5I923</accession>
<feature type="transmembrane region" description="Helical" evidence="6">
    <location>
        <begin position="74"/>
        <end position="92"/>
    </location>
</feature>
<dbReference type="PANTHER" id="PTHR36570">
    <property type="entry name" value="DISULFIDE BOND FORMATION PROTEIN B"/>
    <property type="match status" value="1"/>
</dbReference>
<evidence type="ECO:0000256" key="6">
    <source>
        <dbReference type="SAM" id="Phobius"/>
    </source>
</evidence>
<dbReference type="InterPro" id="IPR023380">
    <property type="entry name" value="DsbB-like_sf"/>
</dbReference>
<sequence length="167" mass="17558">MNLNLAQPASVRRDPLPALIALVCFAAIGAALVSQHVFDMQPCPWCVLQRLVFALIGIAGLAAWAANALALRRVALALVLPLSLAGMAAALWQHFVAAASSSCNLTLADKILAQLGLDASLPEIFQPRASCADAATNLLGVPYEFWSLALFVLLGVAAAFGLRRALR</sequence>
<dbReference type="PANTHER" id="PTHR36570:SF3">
    <property type="entry name" value="DISULFIDE BOND FORMATION PROTEIN B"/>
    <property type="match status" value="1"/>
</dbReference>
<organism evidence="7 8">
    <name type="scientific">Azohydromonas lata</name>
    <dbReference type="NCBI Taxonomy" id="45677"/>
    <lineage>
        <taxon>Bacteria</taxon>
        <taxon>Pseudomonadati</taxon>
        <taxon>Pseudomonadota</taxon>
        <taxon>Betaproteobacteria</taxon>
        <taxon>Burkholderiales</taxon>
        <taxon>Sphaerotilaceae</taxon>
        <taxon>Azohydromonas</taxon>
    </lineage>
</organism>
<evidence type="ECO:0000256" key="4">
    <source>
        <dbReference type="ARBA" id="ARBA00022989"/>
    </source>
</evidence>
<protein>
    <submittedName>
        <fullName evidence="7">Disulfide bond formation protein B</fullName>
    </submittedName>
</protein>
<dbReference type="Pfam" id="PF02600">
    <property type="entry name" value="DsbB"/>
    <property type="match status" value="1"/>
</dbReference>
<name>A0ABU5I923_9BURK</name>
<dbReference type="InterPro" id="IPR003752">
    <property type="entry name" value="DiS_bond_form_DsbB/BdbC"/>
</dbReference>
<dbReference type="Gene3D" id="1.20.1550.10">
    <property type="entry name" value="DsbB-like"/>
    <property type="match status" value="1"/>
</dbReference>
<keyword evidence="3 6" id="KW-0812">Transmembrane</keyword>
<comment type="subcellular location">
    <subcellularLocation>
        <location evidence="1">Cell membrane</location>
        <topology evidence="1">Multi-pass membrane protein</topology>
    </subcellularLocation>
</comment>
<feature type="transmembrane region" description="Helical" evidence="6">
    <location>
        <begin position="16"/>
        <end position="35"/>
    </location>
</feature>
<gene>
    <name evidence="7" type="ORF">SM757_03305</name>
</gene>
<dbReference type="RefSeq" id="WP_322464345.1">
    <property type="nucleotide sequence ID" value="NZ_JAXOJX010000002.1"/>
</dbReference>
<dbReference type="SUPFAM" id="SSF158442">
    <property type="entry name" value="DsbB-like"/>
    <property type="match status" value="1"/>
</dbReference>